<protein>
    <submittedName>
        <fullName evidence="1">CLUMA_CG015633, isoform A</fullName>
    </submittedName>
</protein>
<organism evidence="1 2">
    <name type="scientific">Clunio marinus</name>
    <dbReference type="NCBI Taxonomy" id="568069"/>
    <lineage>
        <taxon>Eukaryota</taxon>
        <taxon>Metazoa</taxon>
        <taxon>Ecdysozoa</taxon>
        <taxon>Arthropoda</taxon>
        <taxon>Hexapoda</taxon>
        <taxon>Insecta</taxon>
        <taxon>Pterygota</taxon>
        <taxon>Neoptera</taxon>
        <taxon>Endopterygota</taxon>
        <taxon>Diptera</taxon>
        <taxon>Nematocera</taxon>
        <taxon>Chironomoidea</taxon>
        <taxon>Chironomidae</taxon>
        <taxon>Clunio</taxon>
    </lineage>
</organism>
<dbReference type="EMBL" id="CVRI01000057">
    <property type="protein sequence ID" value="CRL02369.1"/>
    <property type="molecule type" value="Genomic_DNA"/>
</dbReference>
<dbReference type="Proteomes" id="UP000183832">
    <property type="component" value="Unassembled WGS sequence"/>
</dbReference>
<evidence type="ECO:0000313" key="2">
    <source>
        <dbReference type="Proteomes" id="UP000183832"/>
    </source>
</evidence>
<sequence>MRRLEKQHFFRQLSKRRPAMRYALMCLWCKRKKESEKKPLDLFLEKGKLGQQKIPVSLNLSLKALKRHSFSSLKSTVEVEGYEFLAKIVKETQRNP</sequence>
<dbReference type="AlphaFoldDB" id="A0A1J1IV04"/>
<proteinExistence type="predicted"/>
<gene>
    <name evidence="1" type="ORF">CLUMA_CG015633</name>
</gene>
<reference evidence="1 2" key="1">
    <citation type="submission" date="2015-04" db="EMBL/GenBank/DDBJ databases">
        <authorList>
            <person name="Syromyatnikov M.Y."/>
            <person name="Popov V.N."/>
        </authorList>
    </citation>
    <scope>NUCLEOTIDE SEQUENCE [LARGE SCALE GENOMIC DNA]</scope>
</reference>
<evidence type="ECO:0000313" key="1">
    <source>
        <dbReference type="EMBL" id="CRL02369.1"/>
    </source>
</evidence>
<accession>A0A1J1IV04</accession>
<name>A0A1J1IV04_9DIPT</name>
<keyword evidence="2" id="KW-1185">Reference proteome</keyword>